<feature type="chain" id="PRO_5001537244" description="feruloyl esterase" evidence="10">
    <location>
        <begin position="21"/>
        <end position="231"/>
    </location>
</feature>
<feature type="signal peptide" evidence="10">
    <location>
        <begin position="1"/>
        <end position="20"/>
    </location>
</feature>
<evidence type="ECO:0000256" key="1">
    <source>
        <dbReference type="ARBA" id="ARBA00004613"/>
    </source>
</evidence>
<dbReference type="Gene3D" id="3.40.50.1820">
    <property type="entry name" value="alpha/beta hydrolase"/>
    <property type="match status" value="1"/>
</dbReference>
<dbReference type="OrthoDB" id="424610at2759"/>
<comment type="catalytic activity">
    <reaction evidence="9">
        <text>feruloyl-polysaccharide + H2O = ferulate + polysaccharide.</text>
        <dbReference type="EC" id="3.1.1.73"/>
    </reaction>
</comment>
<dbReference type="GO" id="GO:0030600">
    <property type="term" value="F:feruloyl esterase activity"/>
    <property type="evidence" value="ECO:0007669"/>
    <property type="project" value="UniProtKB-EC"/>
</dbReference>
<comment type="subcellular location">
    <subcellularLocation>
        <location evidence="1">Secreted</location>
    </subcellularLocation>
</comment>
<dbReference type="HOGENOM" id="CLU_027551_3_1_1"/>
<evidence type="ECO:0000313" key="11">
    <source>
        <dbReference type="EMBL" id="ETS07085.1"/>
    </source>
</evidence>
<keyword evidence="7" id="KW-0119">Carbohydrate metabolism</keyword>
<dbReference type="EC" id="3.1.1.73" evidence="2"/>
<keyword evidence="6" id="KW-0378">Hydrolase</keyword>
<dbReference type="EMBL" id="KI911139">
    <property type="protein sequence ID" value="ETS07085.1"/>
    <property type="molecule type" value="Genomic_DNA"/>
</dbReference>
<dbReference type="AlphaFoldDB" id="A0A024SNC2"/>
<keyword evidence="4" id="KW-0858">Xylan degradation</keyword>
<organism evidence="11 12">
    <name type="scientific">Hypocrea jecorina (strain ATCC 56765 / BCRC 32924 / NRRL 11460 / Rut C-30)</name>
    <name type="common">Trichoderma reesei</name>
    <dbReference type="NCBI Taxonomy" id="1344414"/>
    <lineage>
        <taxon>Eukaryota</taxon>
        <taxon>Fungi</taxon>
        <taxon>Dikarya</taxon>
        <taxon>Ascomycota</taxon>
        <taxon>Pezizomycotina</taxon>
        <taxon>Sordariomycetes</taxon>
        <taxon>Hypocreomycetidae</taxon>
        <taxon>Hypocreales</taxon>
        <taxon>Hypocreaceae</taxon>
        <taxon>Trichoderma</taxon>
    </lineage>
</organism>
<keyword evidence="5 10" id="KW-0732">Signal</keyword>
<evidence type="ECO:0000256" key="10">
    <source>
        <dbReference type="SAM" id="SignalP"/>
    </source>
</evidence>
<dbReference type="PANTHER" id="PTHR38050:SF2">
    <property type="entry name" value="FERULOYL ESTERASE C-RELATED"/>
    <property type="match status" value="1"/>
</dbReference>
<evidence type="ECO:0000256" key="9">
    <source>
        <dbReference type="ARBA" id="ARBA00034075"/>
    </source>
</evidence>
<evidence type="ECO:0000256" key="7">
    <source>
        <dbReference type="ARBA" id="ARBA00023277"/>
    </source>
</evidence>
<dbReference type="KEGG" id="trr:M419DRAFT_32332"/>
<dbReference type="SUPFAM" id="SSF53474">
    <property type="entry name" value="alpha/beta-Hydrolases"/>
    <property type="match status" value="1"/>
</dbReference>
<keyword evidence="8" id="KW-0624">Polysaccharide degradation</keyword>
<name>A0A024SNC2_HYPJR</name>
<dbReference type="GO" id="GO:0045493">
    <property type="term" value="P:xylan catabolic process"/>
    <property type="evidence" value="ECO:0007669"/>
    <property type="project" value="UniProtKB-KW"/>
</dbReference>
<evidence type="ECO:0000256" key="6">
    <source>
        <dbReference type="ARBA" id="ARBA00022801"/>
    </source>
</evidence>
<proteinExistence type="predicted"/>
<evidence type="ECO:0000256" key="4">
    <source>
        <dbReference type="ARBA" id="ARBA00022651"/>
    </source>
</evidence>
<keyword evidence="3" id="KW-0964">Secreted</keyword>
<gene>
    <name evidence="11" type="ORF">M419DRAFT_32332</name>
</gene>
<evidence type="ECO:0000313" key="12">
    <source>
        <dbReference type="Proteomes" id="UP000024376"/>
    </source>
</evidence>
<accession>A0A024SNC2</accession>
<protein>
    <recommendedName>
        <fullName evidence="2">feruloyl esterase</fullName>
        <ecNumber evidence="2">3.1.1.73</ecNumber>
    </recommendedName>
</protein>
<dbReference type="Proteomes" id="UP000024376">
    <property type="component" value="Unassembled WGS sequence"/>
</dbReference>
<evidence type="ECO:0000256" key="2">
    <source>
        <dbReference type="ARBA" id="ARBA00013091"/>
    </source>
</evidence>
<evidence type="ECO:0000256" key="5">
    <source>
        <dbReference type="ARBA" id="ARBA00022729"/>
    </source>
</evidence>
<dbReference type="InterPro" id="IPR043595">
    <property type="entry name" value="FaeB/C/D"/>
</dbReference>
<dbReference type="InterPro" id="IPR029058">
    <property type="entry name" value="AB_hydrolase_fold"/>
</dbReference>
<sequence>MMKAMRLGFLALSMACVSAAAPYTGGDTSGCGKTHWFNGITQNRSIQSSGMERSYSIHVPSNYSENQQYPTILGFHGSDSIGFFFEVDTGFDSEQFTGDKIMVYPNGLGGAWAGANYSEATVEQDLQFVWDMLVDLRQNYCIDSARIYATGMSIGGGFVDTIACNATVGGEFAAFAPASGSFYTDNDSNYEACEPARVPVPILEFHGGADTDVPYDGGEGEGGIEPSIPNW</sequence>
<dbReference type="GO" id="GO:0005576">
    <property type="term" value="C:extracellular region"/>
    <property type="evidence" value="ECO:0007669"/>
    <property type="project" value="UniProtKB-SubCell"/>
</dbReference>
<dbReference type="PANTHER" id="PTHR38050">
    <property type="match status" value="1"/>
</dbReference>
<evidence type="ECO:0000256" key="3">
    <source>
        <dbReference type="ARBA" id="ARBA00022525"/>
    </source>
</evidence>
<evidence type="ECO:0000256" key="8">
    <source>
        <dbReference type="ARBA" id="ARBA00023326"/>
    </source>
</evidence>
<reference evidence="12" key="1">
    <citation type="journal article" date="2013" name="Ind. Biotechnol.">
        <title>Comparative genomics analysis of Trichoderma reesei strains.</title>
        <authorList>
            <person name="Koike H."/>
            <person name="Aerts A."/>
            <person name="LaButti K."/>
            <person name="Grigoriev I.V."/>
            <person name="Baker S.E."/>
        </authorList>
    </citation>
    <scope>NUCLEOTIDE SEQUENCE [LARGE SCALE GENOMIC DNA]</scope>
    <source>
        <strain evidence="12">ATCC 56765 / BCRC 32924 / NRRL 11460 / Rut C-30</strain>
    </source>
</reference>